<dbReference type="PRINTS" id="PR00385">
    <property type="entry name" value="P450"/>
</dbReference>
<dbReference type="GO" id="GO:0005506">
    <property type="term" value="F:iron ion binding"/>
    <property type="evidence" value="ECO:0007669"/>
    <property type="project" value="InterPro"/>
</dbReference>
<evidence type="ECO:0000256" key="13">
    <source>
        <dbReference type="PIRSR" id="PIRSR602401-1"/>
    </source>
</evidence>
<evidence type="ECO:0000256" key="4">
    <source>
        <dbReference type="ARBA" id="ARBA00010617"/>
    </source>
</evidence>
<dbReference type="InterPro" id="IPR050364">
    <property type="entry name" value="Cytochrome_P450_fung"/>
</dbReference>
<comment type="pathway">
    <text evidence="3">Secondary metabolite biosynthesis.</text>
</comment>
<dbReference type="GO" id="GO:0016020">
    <property type="term" value="C:membrane"/>
    <property type="evidence" value="ECO:0007669"/>
    <property type="project" value="UniProtKB-SubCell"/>
</dbReference>
<evidence type="ECO:0000256" key="7">
    <source>
        <dbReference type="ARBA" id="ARBA00022723"/>
    </source>
</evidence>
<evidence type="ECO:0000256" key="12">
    <source>
        <dbReference type="ARBA" id="ARBA00023136"/>
    </source>
</evidence>
<dbReference type="SUPFAM" id="SSF48264">
    <property type="entry name" value="Cytochrome P450"/>
    <property type="match status" value="1"/>
</dbReference>
<name>A0A060SNL4_PYCCI</name>
<evidence type="ECO:0000256" key="10">
    <source>
        <dbReference type="ARBA" id="ARBA00023004"/>
    </source>
</evidence>
<evidence type="ECO:0000256" key="8">
    <source>
        <dbReference type="ARBA" id="ARBA00022989"/>
    </source>
</evidence>
<evidence type="ECO:0008006" key="17">
    <source>
        <dbReference type="Google" id="ProtNLM"/>
    </source>
</evidence>
<evidence type="ECO:0000256" key="11">
    <source>
        <dbReference type="ARBA" id="ARBA00023033"/>
    </source>
</evidence>
<evidence type="ECO:0000256" key="6">
    <source>
        <dbReference type="ARBA" id="ARBA00022692"/>
    </source>
</evidence>
<keyword evidence="12" id="KW-0472">Membrane</keyword>
<keyword evidence="5 13" id="KW-0349">Heme</keyword>
<comment type="caution">
    <text evidence="15">The sequence shown here is derived from an EMBL/GenBank/DDBJ whole genome shotgun (WGS) entry which is preliminary data.</text>
</comment>
<comment type="cofactor">
    <cofactor evidence="1 13">
        <name>heme</name>
        <dbReference type="ChEBI" id="CHEBI:30413"/>
    </cofactor>
</comment>
<dbReference type="PANTHER" id="PTHR46300">
    <property type="entry name" value="P450, PUTATIVE (EUROFUNG)-RELATED-RELATED"/>
    <property type="match status" value="1"/>
</dbReference>
<dbReference type="InterPro" id="IPR017972">
    <property type="entry name" value="Cyt_P450_CS"/>
</dbReference>
<dbReference type="InterPro" id="IPR002401">
    <property type="entry name" value="Cyt_P450_E_grp-I"/>
</dbReference>
<dbReference type="STRING" id="5643.A0A060SNL4"/>
<comment type="subcellular location">
    <subcellularLocation>
        <location evidence="2">Membrane</location>
        <topology evidence="2">Single-pass membrane protein</topology>
    </subcellularLocation>
</comment>
<dbReference type="CDD" id="cd11065">
    <property type="entry name" value="CYP64-like"/>
    <property type="match status" value="1"/>
</dbReference>
<evidence type="ECO:0000256" key="1">
    <source>
        <dbReference type="ARBA" id="ARBA00001971"/>
    </source>
</evidence>
<dbReference type="PANTHER" id="PTHR46300:SF7">
    <property type="entry name" value="P450, PUTATIVE (EUROFUNG)-RELATED"/>
    <property type="match status" value="1"/>
</dbReference>
<dbReference type="OrthoDB" id="2789670at2759"/>
<dbReference type="Proteomes" id="UP000029665">
    <property type="component" value="Unassembled WGS sequence"/>
</dbReference>
<dbReference type="GO" id="GO:0020037">
    <property type="term" value="F:heme binding"/>
    <property type="evidence" value="ECO:0007669"/>
    <property type="project" value="InterPro"/>
</dbReference>
<keyword evidence="6" id="KW-0812">Transmembrane</keyword>
<evidence type="ECO:0000313" key="15">
    <source>
        <dbReference type="EMBL" id="CDO75751.1"/>
    </source>
</evidence>
<protein>
    <recommendedName>
        <fullName evidence="17">Cytochrome P450</fullName>
    </recommendedName>
</protein>
<dbReference type="Gene3D" id="1.10.630.10">
    <property type="entry name" value="Cytochrome P450"/>
    <property type="match status" value="1"/>
</dbReference>
<proteinExistence type="inferred from homology"/>
<dbReference type="InterPro" id="IPR036396">
    <property type="entry name" value="Cyt_P450_sf"/>
</dbReference>
<gene>
    <name evidence="15" type="ORF">BN946_scf184921.g27</name>
</gene>
<keyword evidence="16" id="KW-1185">Reference proteome</keyword>
<dbReference type="HOGENOM" id="CLU_001570_2_0_1"/>
<evidence type="ECO:0000256" key="5">
    <source>
        <dbReference type="ARBA" id="ARBA00022617"/>
    </source>
</evidence>
<keyword evidence="7 13" id="KW-0479">Metal-binding</keyword>
<dbReference type="Pfam" id="PF00067">
    <property type="entry name" value="p450"/>
    <property type="match status" value="1"/>
</dbReference>
<feature type="binding site" description="axial binding residue" evidence="13">
    <location>
        <position position="326"/>
    </location>
    <ligand>
        <name>heme</name>
        <dbReference type="ChEBI" id="CHEBI:30413"/>
    </ligand>
    <ligandPart>
        <name>Fe</name>
        <dbReference type="ChEBI" id="CHEBI:18248"/>
    </ligandPart>
</feature>
<dbReference type="PRINTS" id="PR00463">
    <property type="entry name" value="EP450I"/>
</dbReference>
<sequence>MIELGGFDWVLTVLRYGPWWRRHRRAFHRFFNVNAVASYHSLQRVQIVHFLRRLLKTPDDFAEHIRHLFAATITRIAYGTEIKEKDDEFVRLAEDGLLAFNTLLAPGKYLVELFPSLRFVPAWCPGAKFKREAARARVTVRNVLQLPWAHTLDAMSNGSVKNSMVTAFMEHIVQLHGQEAVQETEVAQNTVAVAYAAGADTTLSSIQAFFSIMASCPEVQRKAQAELDVVVGSTRLPDSPDIDALPYVSAVIKECLRWHTVVPLAVPHRLIEDDEYRGYLIPKGTLVIPNVCPFDFKPERFMKDGRLDPDILDPSEYAFGYGRRICPGQQFAQSSLFLIVSTVLHTMSITSPEGEDAGSRQLRAKGKVSDGIISYPEPFDCVITPRGLWAETLVLNGL</sequence>
<organism evidence="15 16">
    <name type="scientific">Pycnoporus cinnabarinus</name>
    <name type="common">Cinnabar-red polypore</name>
    <name type="synonym">Trametes cinnabarina</name>
    <dbReference type="NCBI Taxonomy" id="5643"/>
    <lineage>
        <taxon>Eukaryota</taxon>
        <taxon>Fungi</taxon>
        <taxon>Dikarya</taxon>
        <taxon>Basidiomycota</taxon>
        <taxon>Agaricomycotina</taxon>
        <taxon>Agaricomycetes</taxon>
        <taxon>Polyporales</taxon>
        <taxon>Polyporaceae</taxon>
        <taxon>Trametes</taxon>
    </lineage>
</organism>
<dbReference type="EMBL" id="CCBP010000287">
    <property type="protein sequence ID" value="CDO75751.1"/>
    <property type="molecule type" value="Genomic_DNA"/>
</dbReference>
<dbReference type="GO" id="GO:0004497">
    <property type="term" value="F:monooxygenase activity"/>
    <property type="evidence" value="ECO:0007669"/>
    <property type="project" value="UniProtKB-KW"/>
</dbReference>
<dbReference type="OMA" id="VPHSPIE"/>
<evidence type="ECO:0000256" key="2">
    <source>
        <dbReference type="ARBA" id="ARBA00004167"/>
    </source>
</evidence>
<evidence type="ECO:0000256" key="3">
    <source>
        <dbReference type="ARBA" id="ARBA00005179"/>
    </source>
</evidence>
<accession>A0A060SNL4</accession>
<keyword evidence="8" id="KW-1133">Transmembrane helix</keyword>
<dbReference type="PROSITE" id="PS00086">
    <property type="entry name" value="CYTOCHROME_P450"/>
    <property type="match status" value="1"/>
</dbReference>
<reference evidence="15" key="1">
    <citation type="submission" date="2014-01" db="EMBL/GenBank/DDBJ databases">
        <title>The genome of the white-rot fungus Pycnoporus cinnabarinus: a basidiomycete model with a versatile arsenal for lignocellulosic biomass breakdown.</title>
        <authorList>
            <person name="Levasseur A."/>
            <person name="Lomascolo A."/>
            <person name="Ruiz-Duenas F.J."/>
            <person name="Uzan E."/>
            <person name="Piumi F."/>
            <person name="Kues U."/>
            <person name="Ram A.F.J."/>
            <person name="Murat C."/>
            <person name="Haon M."/>
            <person name="Benoit I."/>
            <person name="Arfi Y."/>
            <person name="Chevret D."/>
            <person name="Drula E."/>
            <person name="Kwon M.J."/>
            <person name="Gouret P."/>
            <person name="Lesage-Meessen L."/>
            <person name="Lombard V."/>
            <person name="Mariette J."/>
            <person name="Noirot C."/>
            <person name="Park J."/>
            <person name="Patyshakuliyeva A."/>
            <person name="Wieneger R.A.B."/>
            <person name="Wosten H.A.B."/>
            <person name="Martin F."/>
            <person name="Coutinho P.M."/>
            <person name="de Vries R."/>
            <person name="Martinez A.T."/>
            <person name="Klopp C."/>
            <person name="Pontarotti P."/>
            <person name="Henrissat B."/>
            <person name="Record E."/>
        </authorList>
    </citation>
    <scope>NUCLEOTIDE SEQUENCE [LARGE SCALE GENOMIC DNA]</scope>
    <source>
        <strain evidence="15">BRFM137</strain>
    </source>
</reference>
<evidence type="ECO:0000256" key="9">
    <source>
        <dbReference type="ARBA" id="ARBA00023002"/>
    </source>
</evidence>
<keyword evidence="10 13" id="KW-0408">Iron</keyword>
<dbReference type="InterPro" id="IPR001128">
    <property type="entry name" value="Cyt_P450"/>
</dbReference>
<keyword evidence="11 14" id="KW-0503">Monooxygenase</keyword>
<evidence type="ECO:0000256" key="14">
    <source>
        <dbReference type="RuleBase" id="RU000461"/>
    </source>
</evidence>
<keyword evidence="9 14" id="KW-0560">Oxidoreductase</keyword>
<comment type="similarity">
    <text evidence="4 14">Belongs to the cytochrome P450 family.</text>
</comment>
<evidence type="ECO:0000313" key="16">
    <source>
        <dbReference type="Proteomes" id="UP000029665"/>
    </source>
</evidence>
<dbReference type="AlphaFoldDB" id="A0A060SNL4"/>
<dbReference type="GO" id="GO:0016705">
    <property type="term" value="F:oxidoreductase activity, acting on paired donors, with incorporation or reduction of molecular oxygen"/>
    <property type="evidence" value="ECO:0007669"/>
    <property type="project" value="InterPro"/>
</dbReference>